<proteinExistence type="predicted"/>
<evidence type="ECO:0000313" key="1">
    <source>
        <dbReference type="EMBL" id="MFD1885581.1"/>
    </source>
</evidence>
<dbReference type="EMBL" id="JBHUEH010000011">
    <property type="protein sequence ID" value="MFD1885581.1"/>
    <property type="molecule type" value="Genomic_DNA"/>
</dbReference>
<keyword evidence="2" id="KW-1185">Reference proteome</keyword>
<organism evidence="1 2">
    <name type="scientific">Paenibacillus wenxiniae</name>
    <dbReference type="NCBI Taxonomy" id="1636843"/>
    <lineage>
        <taxon>Bacteria</taxon>
        <taxon>Bacillati</taxon>
        <taxon>Bacillota</taxon>
        <taxon>Bacilli</taxon>
        <taxon>Bacillales</taxon>
        <taxon>Paenibacillaceae</taxon>
        <taxon>Paenibacillus</taxon>
    </lineage>
</organism>
<reference evidence="2" key="1">
    <citation type="journal article" date="2019" name="Int. J. Syst. Evol. Microbiol.">
        <title>The Global Catalogue of Microorganisms (GCM) 10K type strain sequencing project: providing services to taxonomists for standard genome sequencing and annotation.</title>
        <authorList>
            <consortium name="The Broad Institute Genomics Platform"/>
            <consortium name="The Broad Institute Genome Sequencing Center for Infectious Disease"/>
            <person name="Wu L."/>
            <person name="Ma J."/>
        </authorList>
    </citation>
    <scope>NUCLEOTIDE SEQUENCE [LARGE SCALE GENOMIC DNA]</scope>
    <source>
        <strain evidence="2">CCUG 54950</strain>
    </source>
</reference>
<accession>A0ABW4RH03</accession>
<gene>
    <name evidence="1" type="ORF">ACFSC9_08570</name>
</gene>
<protein>
    <recommendedName>
        <fullName evidence="3">Prophage pi2 protein 38</fullName>
    </recommendedName>
</protein>
<dbReference type="Proteomes" id="UP001597233">
    <property type="component" value="Unassembled WGS sequence"/>
</dbReference>
<dbReference type="RefSeq" id="WP_347325843.1">
    <property type="nucleotide sequence ID" value="NZ_JBCGUH010000007.1"/>
</dbReference>
<evidence type="ECO:0000313" key="2">
    <source>
        <dbReference type="Proteomes" id="UP001597233"/>
    </source>
</evidence>
<comment type="caution">
    <text evidence="1">The sequence shown here is derived from an EMBL/GenBank/DDBJ whole genome shotgun (WGS) entry which is preliminary data.</text>
</comment>
<name>A0ABW4RH03_9BACL</name>
<evidence type="ECO:0008006" key="3">
    <source>
        <dbReference type="Google" id="ProtNLM"/>
    </source>
</evidence>
<sequence length="109" mass="12737">MTQQELYQALKSLGMPVAYSHFVETADNSVPNPPYITYLATYSSDFQADNKNYQKVRNFQVELYTTKKDLIAEKSLEDLLDKSELPYTLSETYLDTESMFQRIYEIQLI</sequence>